<evidence type="ECO:0000313" key="2">
    <source>
        <dbReference type="Proteomes" id="UP000299102"/>
    </source>
</evidence>
<comment type="caution">
    <text evidence="1">The sequence shown here is derived from an EMBL/GenBank/DDBJ whole genome shotgun (WGS) entry which is preliminary data.</text>
</comment>
<dbReference type="EMBL" id="BGZK01002338">
    <property type="protein sequence ID" value="GBP93110.1"/>
    <property type="molecule type" value="Genomic_DNA"/>
</dbReference>
<evidence type="ECO:0000313" key="1">
    <source>
        <dbReference type="EMBL" id="GBP93110.1"/>
    </source>
</evidence>
<proteinExistence type="predicted"/>
<dbReference type="AlphaFoldDB" id="A0A4C1ZYM2"/>
<sequence length="291" mass="32735">MSGVEVPNSKARIRFSATYPKCNRSEFNCVYCNTSGTDAGAARKLLPRSHPALREASVGASDAKQIRRTYEYAPGGRPAARKLSHLHMKAITPRYGKFNLFSEYITPVPRSDGLISAGSAAGPPRRETKPHLRLKRTYTYTHRHISLPLRVRAPKEDKPSCHHVTLRHAIRDHALIQTTTRAAEGTQHYIFLVTLRSSSRDTKPARLEPARRNSAGGRHTTMRALAINYMNDKNQTVSGRTYAGRAGRRAPGLSRRLRLRANAEEVLRWGIKGFSVTLTMRYSELENFEIF</sequence>
<name>A0A4C1ZYM2_EUMVA</name>
<dbReference type="Proteomes" id="UP000299102">
    <property type="component" value="Unassembled WGS sequence"/>
</dbReference>
<protein>
    <submittedName>
        <fullName evidence="1">Uncharacterized protein</fullName>
    </submittedName>
</protein>
<organism evidence="1 2">
    <name type="scientific">Eumeta variegata</name>
    <name type="common">Bagworm moth</name>
    <name type="synonym">Eumeta japonica</name>
    <dbReference type="NCBI Taxonomy" id="151549"/>
    <lineage>
        <taxon>Eukaryota</taxon>
        <taxon>Metazoa</taxon>
        <taxon>Ecdysozoa</taxon>
        <taxon>Arthropoda</taxon>
        <taxon>Hexapoda</taxon>
        <taxon>Insecta</taxon>
        <taxon>Pterygota</taxon>
        <taxon>Neoptera</taxon>
        <taxon>Endopterygota</taxon>
        <taxon>Lepidoptera</taxon>
        <taxon>Glossata</taxon>
        <taxon>Ditrysia</taxon>
        <taxon>Tineoidea</taxon>
        <taxon>Psychidae</taxon>
        <taxon>Oiketicinae</taxon>
        <taxon>Eumeta</taxon>
    </lineage>
</organism>
<reference evidence="1 2" key="1">
    <citation type="journal article" date="2019" name="Commun. Biol.">
        <title>The bagworm genome reveals a unique fibroin gene that provides high tensile strength.</title>
        <authorList>
            <person name="Kono N."/>
            <person name="Nakamura H."/>
            <person name="Ohtoshi R."/>
            <person name="Tomita M."/>
            <person name="Numata K."/>
            <person name="Arakawa K."/>
        </authorList>
    </citation>
    <scope>NUCLEOTIDE SEQUENCE [LARGE SCALE GENOMIC DNA]</scope>
</reference>
<gene>
    <name evidence="1" type="ORF">EVAR_68178_1</name>
</gene>
<accession>A0A4C1ZYM2</accession>
<keyword evidence="2" id="KW-1185">Reference proteome</keyword>